<dbReference type="Gene3D" id="3.30.465.10">
    <property type="match status" value="1"/>
</dbReference>
<evidence type="ECO:0000256" key="1">
    <source>
        <dbReference type="ARBA" id="ARBA00001974"/>
    </source>
</evidence>
<dbReference type="SUPFAM" id="SSF56176">
    <property type="entry name" value="FAD-binding/transporter-associated domain-like"/>
    <property type="match status" value="1"/>
</dbReference>
<dbReference type="Gene3D" id="3.30.43.10">
    <property type="entry name" value="Uridine Diphospho-n-acetylenolpyruvylglucosamine Reductase, domain 2"/>
    <property type="match status" value="1"/>
</dbReference>
<comment type="similarity">
    <text evidence="2">Belongs to the FAD-binding oxidoreductase/transferase type 4 family.</text>
</comment>
<dbReference type="InterPro" id="IPR016169">
    <property type="entry name" value="FAD-bd_PCMH_sub2"/>
</dbReference>
<reference evidence="6 7" key="1">
    <citation type="submission" date="2010-03" db="EMBL/GenBank/DDBJ databases">
        <title>Complete sequence of Sideroxydans lithotrophicus ES-1.</title>
        <authorList>
            <consortium name="US DOE Joint Genome Institute"/>
            <person name="Lucas S."/>
            <person name="Copeland A."/>
            <person name="Lapidus A."/>
            <person name="Cheng J.-F."/>
            <person name="Bruce D."/>
            <person name="Goodwin L."/>
            <person name="Pitluck S."/>
            <person name="Munk A.C."/>
            <person name="Detter J.C."/>
            <person name="Han C."/>
            <person name="Tapia R."/>
            <person name="Larimer F."/>
            <person name="Land M."/>
            <person name="Hauser L."/>
            <person name="Kyrpides N."/>
            <person name="Ivanova N."/>
            <person name="Emerson D."/>
            <person name="Woyke T."/>
        </authorList>
    </citation>
    <scope>NUCLEOTIDE SEQUENCE [LARGE SCALE GENOMIC DNA]</scope>
    <source>
        <strain evidence="6 7">ES-1</strain>
    </source>
</reference>
<dbReference type="InterPro" id="IPR016171">
    <property type="entry name" value="Vanillyl_alc_oxidase_C-sub2"/>
</dbReference>
<evidence type="ECO:0000256" key="4">
    <source>
        <dbReference type="ARBA" id="ARBA00022827"/>
    </source>
</evidence>
<evidence type="ECO:0000313" key="7">
    <source>
        <dbReference type="Proteomes" id="UP000001625"/>
    </source>
</evidence>
<dbReference type="EMBL" id="CP001965">
    <property type="protein sequence ID" value="ADE10362.1"/>
    <property type="molecule type" value="Genomic_DNA"/>
</dbReference>
<dbReference type="Gene3D" id="3.30.70.2190">
    <property type="match status" value="1"/>
</dbReference>
<dbReference type="SUPFAM" id="SSF55103">
    <property type="entry name" value="FAD-linked oxidases, C-terminal domain"/>
    <property type="match status" value="1"/>
</dbReference>
<dbReference type="RefSeq" id="WP_013028261.1">
    <property type="nucleotide sequence ID" value="NC_013959.1"/>
</dbReference>
<comment type="cofactor">
    <cofactor evidence="1">
        <name>FAD</name>
        <dbReference type="ChEBI" id="CHEBI:57692"/>
    </cofactor>
</comment>
<dbReference type="GO" id="GO:0003824">
    <property type="term" value="F:catalytic activity"/>
    <property type="evidence" value="ECO:0007669"/>
    <property type="project" value="InterPro"/>
</dbReference>
<proteinExistence type="inferred from homology"/>
<name>D5CTQ6_SIDLE</name>
<dbReference type="InterPro" id="IPR036318">
    <property type="entry name" value="FAD-bd_PCMH-like_sf"/>
</dbReference>
<dbReference type="STRING" id="580332.Slit_0120"/>
<dbReference type="GO" id="GO:0071949">
    <property type="term" value="F:FAD binding"/>
    <property type="evidence" value="ECO:0007669"/>
    <property type="project" value="InterPro"/>
</dbReference>
<dbReference type="eggNOG" id="COG0277">
    <property type="taxonomic scope" value="Bacteria"/>
</dbReference>
<dbReference type="AlphaFoldDB" id="D5CTQ6"/>
<dbReference type="Gene3D" id="3.30.70.2740">
    <property type="match status" value="1"/>
</dbReference>
<dbReference type="PANTHER" id="PTHR43716:SF2">
    <property type="entry name" value="BLL6224 PROTEIN"/>
    <property type="match status" value="1"/>
</dbReference>
<evidence type="ECO:0000259" key="5">
    <source>
        <dbReference type="PROSITE" id="PS51387"/>
    </source>
</evidence>
<dbReference type="InterPro" id="IPR006094">
    <property type="entry name" value="Oxid_FAD_bind_N"/>
</dbReference>
<dbReference type="InterPro" id="IPR016166">
    <property type="entry name" value="FAD-bd_PCMH"/>
</dbReference>
<dbReference type="Pfam" id="PF01565">
    <property type="entry name" value="FAD_binding_4"/>
    <property type="match status" value="1"/>
</dbReference>
<dbReference type="Gene3D" id="1.10.45.10">
    <property type="entry name" value="Vanillyl-alcohol Oxidase, Chain A, domain 4"/>
    <property type="match status" value="1"/>
</dbReference>
<evidence type="ECO:0000256" key="3">
    <source>
        <dbReference type="ARBA" id="ARBA00022630"/>
    </source>
</evidence>
<dbReference type="KEGG" id="slt:Slit_0120"/>
<sequence length="470" mass="50975">MTIEPQLLESFTAIVGSDGVLTGADAVPYGKDWRGRYANEALAVVFPADTQQVSAVVKLCAGNKISIVPQGGNTSLCGGSVPLAGPLPQVIINLSRMNRIRNVDATNYTMTVEAGCKLASLYDAPEQADRLFPLGLTAIAPHCEIGGNLSTNAGGINVLRYGTARNLVLGLEVVLPDGRIWNGLRSLRKDNTGYDLKQLFIGAEGTLGIITAAVLKLFPRPKSVATACIAVRDPAVAVELLAHLRANCGDTIDAFEFISRSCLDLVFKHIPDSSEPFATRHEWIVITRLADVLPAPLDAALRYALNSFGDGIVEFEVTTNKDDAERWWKLRKNIAEAQKREGLSIKHDISVPISRVAEFIEQASDSLRKAYPGVRIVAFGHMGDGNIHYNASMPDAAQNKAFIEQQETGVHHLVYEIAAKLEGSIAAEHGLGQLKREEVTHYKSELELELMRSIKNTLDPHGLMNPGKVI</sequence>
<protein>
    <submittedName>
        <fullName evidence="6">FAD linked oxidase domain protein</fullName>
    </submittedName>
</protein>
<dbReference type="HOGENOM" id="CLU_017779_4_1_4"/>
<dbReference type="InterPro" id="IPR016164">
    <property type="entry name" value="FAD-linked_Oxase-like_C"/>
</dbReference>
<accession>D5CTQ6</accession>
<organism evidence="6 7">
    <name type="scientific">Sideroxydans lithotrophicus (strain ES-1)</name>
    <dbReference type="NCBI Taxonomy" id="580332"/>
    <lineage>
        <taxon>Bacteria</taxon>
        <taxon>Pseudomonadati</taxon>
        <taxon>Pseudomonadota</taxon>
        <taxon>Betaproteobacteria</taxon>
        <taxon>Nitrosomonadales</taxon>
        <taxon>Gallionellaceae</taxon>
        <taxon>Sideroxydans</taxon>
    </lineage>
</organism>
<keyword evidence="4" id="KW-0274">FAD</keyword>
<dbReference type="InterPro" id="IPR016167">
    <property type="entry name" value="FAD-bd_PCMH_sub1"/>
</dbReference>
<gene>
    <name evidence="6" type="ordered locus">Slit_0120</name>
</gene>
<dbReference type="InterPro" id="IPR051264">
    <property type="entry name" value="FAD-oxidored/transferase_4"/>
</dbReference>
<dbReference type="OrthoDB" id="8522822at2"/>
<dbReference type="FunFam" id="1.10.45.10:FF:000001">
    <property type="entry name" value="D-lactate dehydrogenase mitochondrial"/>
    <property type="match status" value="1"/>
</dbReference>
<keyword evidence="3" id="KW-0285">Flavoprotein</keyword>
<keyword evidence="7" id="KW-1185">Reference proteome</keyword>
<feature type="domain" description="FAD-binding PCMH-type" evidence="5">
    <location>
        <begin position="37"/>
        <end position="220"/>
    </location>
</feature>
<dbReference type="PANTHER" id="PTHR43716">
    <property type="entry name" value="D-2-HYDROXYGLUTARATE DEHYDROGENASE, MITOCHONDRIAL"/>
    <property type="match status" value="1"/>
</dbReference>
<dbReference type="Pfam" id="PF02913">
    <property type="entry name" value="FAD-oxidase_C"/>
    <property type="match status" value="1"/>
</dbReference>
<dbReference type="PROSITE" id="PS51387">
    <property type="entry name" value="FAD_PCMH"/>
    <property type="match status" value="1"/>
</dbReference>
<dbReference type="GO" id="GO:0022904">
    <property type="term" value="P:respiratory electron transport chain"/>
    <property type="evidence" value="ECO:0007669"/>
    <property type="project" value="TreeGrafter"/>
</dbReference>
<evidence type="ECO:0000256" key="2">
    <source>
        <dbReference type="ARBA" id="ARBA00008000"/>
    </source>
</evidence>
<evidence type="ECO:0000313" key="6">
    <source>
        <dbReference type="EMBL" id="ADE10362.1"/>
    </source>
</evidence>
<dbReference type="InterPro" id="IPR004113">
    <property type="entry name" value="FAD-bd_oxidored_4_C"/>
</dbReference>
<dbReference type="Proteomes" id="UP000001625">
    <property type="component" value="Chromosome"/>
</dbReference>